<dbReference type="Proteomes" id="UP001356095">
    <property type="component" value="Unassembled WGS sequence"/>
</dbReference>
<dbReference type="Gene3D" id="1.20.5.3310">
    <property type="match status" value="1"/>
</dbReference>
<evidence type="ECO:0000256" key="1">
    <source>
        <dbReference type="ARBA" id="ARBA00004162"/>
    </source>
</evidence>
<evidence type="ECO:0000256" key="10">
    <source>
        <dbReference type="SAM" id="MobiDB-lite"/>
    </source>
</evidence>
<comment type="subcellular location">
    <subcellularLocation>
        <location evidence="1 9">Cell membrane</location>
        <topology evidence="1 9">Single-pass membrane protein</topology>
    </subcellularLocation>
</comment>
<evidence type="ECO:0000313" key="11">
    <source>
        <dbReference type="EMBL" id="MEE2036841.1"/>
    </source>
</evidence>
<evidence type="ECO:0000256" key="7">
    <source>
        <dbReference type="ARBA" id="ARBA00023010"/>
    </source>
</evidence>
<comment type="caution">
    <text evidence="11">The sequence shown here is derived from an EMBL/GenBank/DDBJ whole genome shotgun (WGS) entry which is preliminary data.</text>
</comment>
<comment type="function">
    <text evidence="9">Part of the twin-arginine translocation (Tat) system that transports large folded proteins containing a characteristic twin-arginine motif in their signal peptide across membranes. TatA could form the protein-conducting channel of the Tat system.</text>
</comment>
<dbReference type="Pfam" id="PF02416">
    <property type="entry name" value="TatA_B_E"/>
    <property type="match status" value="1"/>
</dbReference>
<keyword evidence="12" id="KW-1185">Reference proteome</keyword>
<evidence type="ECO:0000256" key="8">
    <source>
        <dbReference type="ARBA" id="ARBA00023136"/>
    </source>
</evidence>
<evidence type="ECO:0000256" key="2">
    <source>
        <dbReference type="ARBA" id="ARBA00022448"/>
    </source>
</evidence>
<accession>A0ABU7K3M3</accession>
<evidence type="ECO:0000256" key="4">
    <source>
        <dbReference type="ARBA" id="ARBA00022692"/>
    </source>
</evidence>
<proteinExistence type="inferred from homology"/>
<comment type="similarity">
    <text evidence="9">Belongs to the TatA/E family.</text>
</comment>
<keyword evidence="3 9" id="KW-1003">Cell membrane</keyword>
<dbReference type="PANTHER" id="PTHR42982:SF8">
    <property type="entry name" value="SEC-INDEPENDENT PROTEIN TRANSLOCASE PROTEIN TATA"/>
    <property type="match status" value="1"/>
</dbReference>
<dbReference type="RefSeq" id="WP_330090637.1">
    <property type="nucleotide sequence ID" value="NZ_JAUZMY010000004.1"/>
</dbReference>
<evidence type="ECO:0000256" key="6">
    <source>
        <dbReference type="ARBA" id="ARBA00022989"/>
    </source>
</evidence>
<gene>
    <name evidence="9" type="primary">tatA</name>
    <name evidence="11" type="ORF">Q8791_06350</name>
</gene>
<dbReference type="InterPro" id="IPR006312">
    <property type="entry name" value="TatA/E"/>
</dbReference>
<comment type="subunit">
    <text evidence="9">The Tat system comprises two distinct complexes: a TatABC complex, containing multiple copies of TatA, TatB and TatC subunits, and a separate TatA complex, containing only TatA subunits. Substrates initially bind to the TatABC complex, which probably triggers association of the separate TatA complex to form the active translocon.</text>
</comment>
<keyword evidence="8 9" id="KW-0472">Membrane</keyword>
<dbReference type="EMBL" id="JAUZMY010000004">
    <property type="protein sequence ID" value="MEE2036841.1"/>
    <property type="molecule type" value="Genomic_DNA"/>
</dbReference>
<keyword evidence="7 9" id="KW-0811">Translocation</keyword>
<sequence>MGIGAREIMILLVIALLLFGASRLPTLARSLGRSARILKAEAKGLSDESDNPDEEGAAPPAQQAGQQAGHDRPQGQQPGYDAPPPAQSAGYARPQGPAHGYGHHQARPVPRASLEGPAARSDDREELPRERPATDR</sequence>
<dbReference type="InterPro" id="IPR003369">
    <property type="entry name" value="TatA/B/E"/>
</dbReference>
<name>A0ABU7K3M3_9ACTN</name>
<protein>
    <recommendedName>
        <fullName evidence="9">Sec-independent protein translocase protein TatA</fullName>
    </recommendedName>
</protein>
<keyword evidence="5 9" id="KW-0653">Protein transport</keyword>
<feature type="compositionally biased region" description="Acidic residues" evidence="10">
    <location>
        <begin position="47"/>
        <end position="56"/>
    </location>
</feature>
<feature type="region of interest" description="Disordered" evidence="10">
    <location>
        <begin position="42"/>
        <end position="136"/>
    </location>
</feature>
<evidence type="ECO:0000313" key="12">
    <source>
        <dbReference type="Proteomes" id="UP001356095"/>
    </source>
</evidence>
<keyword evidence="6 9" id="KW-1133">Transmembrane helix</keyword>
<evidence type="ECO:0000256" key="5">
    <source>
        <dbReference type="ARBA" id="ARBA00022927"/>
    </source>
</evidence>
<keyword evidence="2 9" id="KW-0813">Transport</keyword>
<evidence type="ECO:0000256" key="9">
    <source>
        <dbReference type="HAMAP-Rule" id="MF_00236"/>
    </source>
</evidence>
<dbReference type="HAMAP" id="MF_00236">
    <property type="entry name" value="TatA_E"/>
    <property type="match status" value="1"/>
</dbReference>
<dbReference type="PANTHER" id="PTHR42982">
    <property type="entry name" value="SEC-INDEPENDENT PROTEIN TRANSLOCASE PROTEIN TATA"/>
    <property type="match status" value="1"/>
</dbReference>
<evidence type="ECO:0000256" key="3">
    <source>
        <dbReference type="ARBA" id="ARBA00022475"/>
    </source>
</evidence>
<feature type="compositionally biased region" description="Low complexity" evidence="10">
    <location>
        <begin position="57"/>
        <end position="68"/>
    </location>
</feature>
<organism evidence="11 12">
    <name type="scientific">Nocardiopsis codii</name>
    <dbReference type="NCBI Taxonomy" id="3065942"/>
    <lineage>
        <taxon>Bacteria</taxon>
        <taxon>Bacillati</taxon>
        <taxon>Actinomycetota</taxon>
        <taxon>Actinomycetes</taxon>
        <taxon>Streptosporangiales</taxon>
        <taxon>Nocardiopsidaceae</taxon>
        <taxon>Nocardiopsis</taxon>
    </lineage>
</organism>
<keyword evidence="4 9" id="KW-0812">Transmembrane</keyword>
<reference evidence="11 12" key="1">
    <citation type="submission" date="2023-08" db="EMBL/GenBank/DDBJ databases">
        <authorList>
            <person name="Girao M."/>
            <person name="Carvalho M.F."/>
        </authorList>
    </citation>
    <scope>NUCLEOTIDE SEQUENCE [LARGE SCALE GENOMIC DNA]</scope>
    <source>
        <strain evidence="11 12">CT-R113</strain>
    </source>
</reference>
<feature type="compositionally biased region" description="Basic and acidic residues" evidence="10">
    <location>
        <begin position="120"/>
        <end position="136"/>
    </location>
</feature>